<name>A0A7J7H401_CAMSI</name>
<reference evidence="3" key="1">
    <citation type="journal article" date="2020" name="Nat. Commun.">
        <title>Genome assembly of wild tea tree DASZ reveals pedigree and selection history of tea varieties.</title>
        <authorList>
            <person name="Zhang W."/>
            <person name="Zhang Y."/>
            <person name="Qiu H."/>
            <person name="Guo Y."/>
            <person name="Wan H."/>
            <person name="Zhang X."/>
            <person name="Scossa F."/>
            <person name="Alseekh S."/>
            <person name="Zhang Q."/>
            <person name="Wang P."/>
            <person name="Xu L."/>
            <person name="Schmidt M.H."/>
            <person name="Jia X."/>
            <person name="Li D."/>
            <person name="Zhu A."/>
            <person name="Guo F."/>
            <person name="Chen W."/>
            <person name="Ni D."/>
            <person name="Usadel B."/>
            <person name="Fernie A.R."/>
            <person name="Wen W."/>
        </authorList>
    </citation>
    <scope>NUCLEOTIDE SEQUENCE [LARGE SCALE GENOMIC DNA]</scope>
    <source>
        <strain evidence="3">cv. G240</strain>
    </source>
</reference>
<dbReference type="AlphaFoldDB" id="A0A7J7H401"/>
<comment type="caution">
    <text evidence="2">The sequence shown here is derived from an EMBL/GenBank/DDBJ whole genome shotgun (WGS) entry which is preliminary data.</text>
</comment>
<keyword evidence="3" id="KW-1185">Reference proteome</keyword>
<evidence type="ECO:0000256" key="1">
    <source>
        <dbReference type="SAM" id="MobiDB-lite"/>
    </source>
</evidence>
<accession>A0A7J7H401</accession>
<dbReference type="EMBL" id="JACBKZ010000006">
    <property type="protein sequence ID" value="KAF5947710.1"/>
    <property type="molecule type" value="Genomic_DNA"/>
</dbReference>
<feature type="region of interest" description="Disordered" evidence="1">
    <location>
        <begin position="60"/>
        <end position="86"/>
    </location>
</feature>
<proteinExistence type="predicted"/>
<dbReference type="Proteomes" id="UP000593564">
    <property type="component" value="Unassembled WGS sequence"/>
</dbReference>
<gene>
    <name evidence="2" type="ORF">HYC85_013667</name>
</gene>
<protein>
    <submittedName>
        <fullName evidence="2">Uncharacterized protein</fullName>
    </submittedName>
</protein>
<reference evidence="2 3" key="2">
    <citation type="submission" date="2020-07" db="EMBL/GenBank/DDBJ databases">
        <title>Genome assembly of wild tea tree DASZ reveals pedigree and selection history of tea varieties.</title>
        <authorList>
            <person name="Zhang W."/>
        </authorList>
    </citation>
    <scope>NUCLEOTIDE SEQUENCE [LARGE SCALE GENOMIC DNA]</scope>
    <source>
        <strain evidence="3">cv. G240</strain>
        <tissue evidence="2">Leaf</tissue>
    </source>
</reference>
<evidence type="ECO:0000313" key="2">
    <source>
        <dbReference type="EMBL" id="KAF5947710.1"/>
    </source>
</evidence>
<organism evidence="2 3">
    <name type="scientific">Camellia sinensis</name>
    <name type="common">Tea plant</name>
    <name type="synonym">Thea sinensis</name>
    <dbReference type="NCBI Taxonomy" id="4442"/>
    <lineage>
        <taxon>Eukaryota</taxon>
        <taxon>Viridiplantae</taxon>
        <taxon>Streptophyta</taxon>
        <taxon>Embryophyta</taxon>
        <taxon>Tracheophyta</taxon>
        <taxon>Spermatophyta</taxon>
        <taxon>Magnoliopsida</taxon>
        <taxon>eudicotyledons</taxon>
        <taxon>Gunneridae</taxon>
        <taxon>Pentapetalae</taxon>
        <taxon>asterids</taxon>
        <taxon>Ericales</taxon>
        <taxon>Theaceae</taxon>
        <taxon>Camellia</taxon>
    </lineage>
</organism>
<sequence>MITSQKYIMVYINKAERLEQKVSLQITLIPIRLTLRRMYNHLVAQANRLMRNQLKRGQVKTRQQATNSAKKIEQNSITAPSQQKTEQNSITAHLHCFTYKTNQCKTSSKTVRLQKQQQHALITDMHSR</sequence>
<evidence type="ECO:0000313" key="3">
    <source>
        <dbReference type="Proteomes" id="UP000593564"/>
    </source>
</evidence>